<reference evidence="7 8" key="1">
    <citation type="submission" date="2022-01" db="EMBL/GenBank/DDBJ databases">
        <title>Collection of gut derived symbiotic bacterial strains cultured from healthy donors.</title>
        <authorList>
            <person name="Lin H."/>
            <person name="Kohout C."/>
            <person name="Waligurski E."/>
            <person name="Pamer E.G."/>
        </authorList>
    </citation>
    <scope>NUCLEOTIDE SEQUENCE [LARGE SCALE GENOMIC DNA]</scope>
    <source>
        <strain evidence="7 8">DFI.3.7</strain>
    </source>
</reference>
<keyword evidence="4 6" id="KW-1133">Transmembrane helix</keyword>
<sequence length="324" mass="34009">MSILAIQSKKIQNQLQVNKFIVIVAIVLGLVAAILAVAMPTFYTSANIQSLLTQCSAIALMAFGQTFVMVSGGVDLGTPSVMCMSAVVGTLVMRSYGVFFGILAMFSLPLLCGLINGLAITRFKMIPFVATLIMMMLSSGAATQLSHSVSTPAPEVIVAIGKTTFIGIPVAIWIMLVVGVILHILLKKTAFGRVLFAIGTNSDAVTSCGIPTNRYLVLAYLLSSLMSALAAFVLIARLGASSLSLASDSASLDVICSAILGGASIYGGAGSILGAFLGTLALQTLQNVMNLFGVDYFVMIILKGVLILFITYFDTIRTRLRGKA</sequence>
<feature type="transmembrane region" description="Helical" evidence="6">
    <location>
        <begin position="20"/>
        <end position="43"/>
    </location>
</feature>
<keyword evidence="8" id="KW-1185">Reference proteome</keyword>
<keyword evidence="2" id="KW-1003">Cell membrane</keyword>
<organism evidence="7 8">
    <name type="scientific">Intestinimonas massiliensis</name>
    <name type="common">ex Afouda et al. 2020</name>
    <dbReference type="NCBI Taxonomy" id="1673721"/>
    <lineage>
        <taxon>Bacteria</taxon>
        <taxon>Bacillati</taxon>
        <taxon>Bacillota</taxon>
        <taxon>Clostridia</taxon>
        <taxon>Eubacteriales</taxon>
        <taxon>Intestinimonas</taxon>
    </lineage>
</organism>
<evidence type="ECO:0000313" key="8">
    <source>
        <dbReference type="Proteomes" id="UP001200313"/>
    </source>
</evidence>
<feature type="transmembrane region" description="Helical" evidence="6">
    <location>
        <begin position="126"/>
        <end position="145"/>
    </location>
</feature>
<feature type="transmembrane region" description="Helical" evidence="6">
    <location>
        <begin position="218"/>
        <end position="240"/>
    </location>
</feature>
<name>A0ABS9MDZ7_9FIRM</name>
<dbReference type="EMBL" id="JAKNJB010000056">
    <property type="protein sequence ID" value="MCG4529035.1"/>
    <property type="molecule type" value="Genomic_DNA"/>
</dbReference>
<comment type="subcellular location">
    <subcellularLocation>
        <location evidence="1">Cell membrane</location>
        <topology evidence="1">Multi-pass membrane protein</topology>
    </subcellularLocation>
</comment>
<comment type="caution">
    <text evidence="7">The sequence shown here is derived from an EMBL/GenBank/DDBJ whole genome shotgun (WGS) entry which is preliminary data.</text>
</comment>
<keyword evidence="5 6" id="KW-0472">Membrane</keyword>
<evidence type="ECO:0000313" key="7">
    <source>
        <dbReference type="EMBL" id="MCG4529035.1"/>
    </source>
</evidence>
<feature type="transmembrane region" description="Helical" evidence="6">
    <location>
        <begin position="252"/>
        <end position="276"/>
    </location>
</feature>
<gene>
    <name evidence="7" type="ORF">L0P79_18535</name>
</gene>
<feature type="transmembrane region" description="Helical" evidence="6">
    <location>
        <begin position="296"/>
        <end position="313"/>
    </location>
</feature>
<evidence type="ECO:0000256" key="1">
    <source>
        <dbReference type="ARBA" id="ARBA00004651"/>
    </source>
</evidence>
<evidence type="ECO:0000256" key="4">
    <source>
        <dbReference type="ARBA" id="ARBA00022989"/>
    </source>
</evidence>
<evidence type="ECO:0000256" key="5">
    <source>
        <dbReference type="ARBA" id="ARBA00023136"/>
    </source>
</evidence>
<dbReference type="Proteomes" id="UP001200313">
    <property type="component" value="Unassembled WGS sequence"/>
</dbReference>
<dbReference type="PANTHER" id="PTHR32196">
    <property type="entry name" value="ABC TRANSPORTER PERMEASE PROTEIN YPHD-RELATED-RELATED"/>
    <property type="match status" value="1"/>
</dbReference>
<evidence type="ECO:0000256" key="2">
    <source>
        <dbReference type="ARBA" id="ARBA00022475"/>
    </source>
</evidence>
<dbReference type="CDD" id="cd06579">
    <property type="entry name" value="TM_PBP1_transp_AraH_like"/>
    <property type="match status" value="1"/>
</dbReference>
<dbReference type="InterPro" id="IPR001851">
    <property type="entry name" value="ABC_transp_permease"/>
</dbReference>
<accession>A0ABS9MDZ7</accession>
<evidence type="ECO:0000256" key="6">
    <source>
        <dbReference type="SAM" id="Phobius"/>
    </source>
</evidence>
<dbReference type="Pfam" id="PF02653">
    <property type="entry name" value="BPD_transp_2"/>
    <property type="match status" value="1"/>
</dbReference>
<dbReference type="PANTHER" id="PTHR32196:SF72">
    <property type="entry name" value="RIBOSE IMPORT PERMEASE PROTEIN RBSC"/>
    <property type="match status" value="1"/>
</dbReference>
<evidence type="ECO:0000256" key="3">
    <source>
        <dbReference type="ARBA" id="ARBA00022692"/>
    </source>
</evidence>
<dbReference type="RefSeq" id="WP_238075242.1">
    <property type="nucleotide sequence ID" value="NZ_JAKNJB010000056.1"/>
</dbReference>
<protein>
    <submittedName>
        <fullName evidence="7">ABC transporter permease</fullName>
    </submittedName>
</protein>
<feature type="transmembrane region" description="Helical" evidence="6">
    <location>
        <begin position="165"/>
        <end position="186"/>
    </location>
</feature>
<feature type="transmembrane region" description="Helical" evidence="6">
    <location>
        <begin position="96"/>
        <end position="119"/>
    </location>
</feature>
<proteinExistence type="predicted"/>
<keyword evidence="3 6" id="KW-0812">Transmembrane</keyword>